<proteinExistence type="predicted"/>
<keyword evidence="3" id="KW-1185">Reference proteome</keyword>
<comment type="caution">
    <text evidence="2">The sequence shown here is derived from an EMBL/GenBank/DDBJ whole genome shotgun (WGS) entry which is preliminary data.</text>
</comment>
<evidence type="ECO:0000256" key="1">
    <source>
        <dbReference type="SAM" id="MobiDB-lite"/>
    </source>
</evidence>
<sequence>MDKETEERIAHARAEALRMLHGDSPQKPHPPGPPPGRAAIATATSTGTYKQTKRTGGAEESFAVNVPPPVPFARDINTTTNAAEAPYTPGKMFQSQASEVGESKASFMYPTYGKQGGRGKAPPFKPTSVTVETIDTSSAYAYQQGHLMHSFEKTASSPCKDDKVPQQNINEMNFTADEVKALTDELKTRDGAFHMKRLVSPSLKRIEKALTELLTRVMTRGEALGNSEKALSRSFQVFAGRGQDKTTCEEFARKLSGLSLSWSSFTADECLALALSLNCNEEALEQGVVTFEDFKRFALEKCGEKESKKGRRTVSGNNSINGNGMTDESEIAHGFYDDENDSQDMYGVSGERSALDLDTSIVSNIVKTNNAIVPPKSFLEEKFQHLCKTAREQCGTNVWGRLDDIADICLIGGDAVVLMQNFLLDMNAHIEEGELVGSGDGGANASSKARAAEPELSEDAMKQIAKDCVKLRKELAKKEAQVKRMNRDNGTNAAANSKSDAEAPKQKGTPAATKQPISSIPGTNRFYFSRTPGATARKHTAVAHTQGSAGSEKPTGMKKQFANNPTLQRSSVQVMYAAMGLPDEDERFDTPKSSVSDTSMYLYMGGAGSTKPSNPQHQTPRNDPRRELSFSTSAKGGGVSEYQKKILNRTSHPHLGYIRNRTHSKQKPSLDIFKSSRCSTKSNGKNVYDGGGGGQGHWVRKKGEKPTTAATTLFNSRFTDTKTSMWAKDVYRCFGE</sequence>
<dbReference type="Proteomes" id="UP001165085">
    <property type="component" value="Unassembled WGS sequence"/>
</dbReference>
<protein>
    <submittedName>
        <fullName evidence="2">Uncharacterized protein</fullName>
    </submittedName>
</protein>
<organism evidence="2 3">
    <name type="scientific">Triparma strigata</name>
    <dbReference type="NCBI Taxonomy" id="1606541"/>
    <lineage>
        <taxon>Eukaryota</taxon>
        <taxon>Sar</taxon>
        <taxon>Stramenopiles</taxon>
        <taxon>Ochrophyta</taxon>
        <taxon>Bolidophyceae</taxon>
        <taxon>Parmales</taxon>
        <taxon>Triparmaceae</taxon>
        <taxon>Triparma</taxon>
    </lineage>
</organism>
<feature type="region of interest" description="Disordered" evidence="1">
    <location>
        <begin position="479"/>
        <end position="525"/>
    </location>
</feature>
<accession>A0A9W7BZ29</accession>
<feature type="compositionally biased region" description="Basic and acidic residues" evidence="1">
    <location>
        <begin position="16"/>
        <end position="26"/>
    </location>
</feature>
<dbReference type="EMBL" id="BRXY01000437">
    <property type="protein sequence ID" value="GMH95020.1"/>
    <property type="molecule type" value="Genomic_DNA"/>
</dbReference>
<reference evidence="3" key="1">
    <citation type="journal article" date="2023" name="Commun. Biol.">
        <title>Genome analysis of Parmales, the sister group of diatoms, reveals the evolutionary specialization of diatoms from phago-mixotrophs to photoautotrophs.</title>
        <authorList>
            <person name="Ban H."/>
            <person name="Sato S."/>
            <person name="Yoshikawa S."/>
            <person name="Yamada K."/>
            <person name="Nakamura Y."/>
            <person name="Ichinomiya M."/>
            <person name="Sato N."/>
            <person name="Blanc-Mathieu R."/>
            <person name="Endo H."/>
            <person name="Kuwata A."/>
            <person name="Ogata H."/>
        </authorList>
    </citation>
    <scope>NUCLEOTIDE SEQUENCE [LARGE SCALE GENOMIC DNA]</scope>
    <source>
        <strain evidence="3">NIES 3701</strain>
    </source>
</reference>
<feature type="region of interest" description="Disordered" evidence="1">
    <location>
        <begin position="16"/>
        <end position="75"/>
    </location>
</feature>
<feature type="region of interest" description="Disordered" evidence="1">
    <location>
        <begin position="604"/>
        <end position="643"/>
    </location>
</feature>
<dbReference type="AlphaFoldDB" id="A0A9W7BZ29"/>
<dbReference type="OrthoDB" id="192700at2759"/>
<evidence type="ECO:0000313" key="3">
    <source>
        <dbReference type="Proteomes" id="UP001165085"/>
    </source>
</evidence>
<feature type="compositionally biased region" description="Polar residues" evidence="1">
    <location>
        <begin position="488"/>
        <end position="498"/>
    </location>
</feature>
<evidence type="ECO:0000313" key="2">
    <source>
        <dbReference type="EMBL" id="GMH95020.1"/>
    </source>
</evidence>
<feature type="compositionally biased region" description="Polar residues" evidence="1">
    <location>
        <begin position="610"/>
        <end position="619"/>
    </location>
</feature>
<name>A0A9W7BZ29_9STRA</name>
<feature type="region of interest" description="Disordered" evidence="1">
    <location>
        <begin position="438"/>
        <end position="457"/>
    </location>
</feature>
<gene>
    <name evidence="2" type="ORF">TrST_g1546</name>
</gene>
<feature type="compositionally biased region" description="Pro residues" evidence="1">
    <location>
        <begin position="27"/>
        <end position="36"/>
    </location>
</feature>
<feature type="region of interest" description="Disordered" evidence="1">
    <location>
        <begin position="683"/>
        <end position="704"/>
    </location>
</feature>